<dbReference type="GO" id="GO:0030121">
    <property type="term" value="C:AP-1 adaptor complex"/>
    <property type="evidence" value="ECO:0007669"/>
    <property type="project" value="InterPro"/>
</dbReference>
<dbReference type="GO" id="GO:0005829">
    <property type="term" value="C:cytosol"/>
    <property type="evidence" value="ECO:0007669"/>
    <property type="project" value="GOC"/>
</dbReference>
<dbReference type="SUPFAM" id="SSF64356">
    <property type="entry name" value="SNARE-like"/>
    <property type="match status" value="1"/>
</dbReference>
<evidence type="ECO:0000256" key="4">
    <source>
        <dbReference type="ARBA" id="ARBA00006972"/>
    </source>
</evidence>
<keyword evidence="11" id="KW-0333">Golgi apparatus</keyword>
<dbReference type="GO" id="GO:0015031">
    <property type="term" value="P:protein transport"/>
    <property type="evidence" value="ECO:0007669"/>
    <property type="project" value="UniProtKB-KW"/>
</dbReference>
<evidence type="ECO:0000256" key="2">
    <source>
        <dbReference type="ARBA" id="ARBA00004606"/>
    </source>
</evidence>
<dbReference type="GO" id="GO:0016482">
    <property type="term" value="P:cytosolic transport"/>
    <property type="evidence" value="ECO:0007669"/>
    <property type="project" value="UniProtKB-ARBA"/>
</dbReference>
<sequence>METIQSIEDRFNQKFHYDYTFLNDEPFTDEFIYLISTYIPQGKINFGIIPPEHWSYPDHINTTACSEIRANFADVPYGDSESYRHMCRFFSGFFYKQPMVRQYEYYWRIEPGIKLHCDVNQDVFRFMKENDKKYGFAISLFEYSETIPSLWSFVIDYISKQKSSRPELLPMLQNGFGWYNLCHFWSNFEIARVDVFDNYEYEQFFQYLDSKEGFYYERWGDAPIHTIGICLFLKKQDIHWFDNLGYYHPPYLQCPQDPESYINNKCTCDPDDDINSNENLSCKTRLSKWYQTMSQKQKCKIIRELSTIILSRRAKMCNVLEYRDSKVIYRRYASLFFVIGVDNDDNELIGLEVIHRFVEQMDKIYGNVCELDIIFGFDKAYHVLDELLIDGHIQESSKKEVLKRVTQQDELENMDEFEKILA</sequence>
<evidence type="ECO:0000256" key="5">
    <source>
        <dbReference type="ARBA" id="ARBA00007677"/>
    </source>
</evidence>
<dbReference type="GO" id="GO:0006487">
    <property type="term" value="P:protein N-linked glycosylation"/>
    <property type="evidence" value="ECO:0007669"/>
    <property type="project" value="TreeGrafter"/>
</dbReference>
<evidence type="ECO:0000256" key="13">
    <source>
        <dbReference type="ARBA" id="ARBA00023329"/>
    </source>
</evidence>
<dbReference type="PANTHER" id="PTHR31121:SF6">
    <property type="entry name" value="ALPHA-1,2 MANNOSYLTRANSFERASE KTR1"/>
    <property type="match status" value="1"/>
</dbReference>
<dbReference type="Proteomes" id="UP001202479">
    <property type="component" value="Unassembled WGS sequence"/>
</dbReference>
<dbReference type="Pfam" id="PF01793">
    <property type="entry name" value="Glyco_transf_15"/>
    <property type="match status" value="1"/>
</dbReference>
<keyword evidence="9" id="KW-0653">Protein transport</keyword>
<evidence type="ECO:0000313" key="17">
    <source>
        <dbReference type="EMBL" id="KAI3406077.1"/>
    </source>
</evidence>
<gene>
    <name evidence="17" type="ORF">KGF56_001296</name>
</gene>
<dbReference type="GO" id="GO:0000032">
    <property type="term" value="P:cell wall mannoprotein biosynthetic process"/>
    <property type="evidence" value="ECO:0007669"/>
    <property type="project" value="TreeGrafter"/>
</dbReference>
<evidence type="ECO:0000259" key="16">
    <source>
        <dbReference type="Pfam" id="PF01217"/>
    </source>
</evidence>
<dbReference type="GO" id="GO:0000026">
    <property type="term" value="F:alpha-1,2-mannosyltransferase activity"/>
    <property type="evidence" value="ECO:0007669"/>
    <property type="project" value="TreeGrafter"/>
</dbReference>
<evidence type="ECO:0000256" key="14">
    <source>
        <dbReference type="ARBA" id="ARBA00074180"/>
    </source>
</evidence>
<dbReference type="GeneID" id="73378913"/>
<evidence type="ECO:0000256" key="7">
    <source>
        <dbReference type="ARBA" id="ARBA00022676"/>
    </source>
</evidence>
<evidence type="ECO:0000256" key="8">
    <source>
        <dbReference type="ARBA" id="ARBA00022679"/>
    </source>
</evidence>
<evidence type="ECO:0000256" key="9">
    <source>
        <dbReference type="ARBA" id="ARBA00022927"/>
    </source>
</evidence>
<protein>
    <recommendedName>
        <fullName evidence="14">AP-1 complex subunit sigma-1</fullName>
    </recommendedName>
    <alternativeName>
        <fullName evidence="15">Sigma1-adaptin</fullName>
    </alternativeName>
</protein>
<dbReference type="GO" id="GO:0035615">
    <property type="term" value="F:clathrin adaptor activity"/>
    <property type="evidence" value="ECO:0007669"/>
    <property type="project" value="InterPro"/>
</dbReference>
<comment type="subcellular location">
    <subcellularLocation>
        <location evidence="3">Cytoplasmic vesicle</location>
        <location evidence="3">Clathrin-coated vesicle membrane</location>
    </subcellularLocation>
    <subcellularLocation>
        <location evidence="1">Golgi apparatus</location>
    </subcellularLocation>
    <subcellularLocation>
        <location evidence="2">Membrane</location>
        <topology evidence="2">Single-pass type II membrane protein</topology>
    </subcellularLocation>
</comment>
<name>A0AAI9T0B2_9ASCO</name>
<comment type="similarity">
    <text evidence="4">Belongs to the adaptor complexes small subunit family.</text>
</comment>
<dbReference type="FunFam" id="3.30.450.60:FF:000007">
    <property type="entry name" value="AP complex subunit sigma"/>
    <property type="match status" value="1"/>
</dbReference>
<keyword evidence="10" id="KW-0735">Signal-anchor</keyword>
<dbReference type="CDD" id="cd14831">
    <property type="entry name" value="AP1_sigma"/>
    <property type="match status" value="1"/>
</dbReference>
<keyword evidence="12" id="KW-0472">Membrane</keyword>
<evidence type="ECO:0000256" key="3">
    <source>
        <dbReference type="ARBA" id="ARBA00004640"/>
    </source>
</evidence>
<accession>A0AAI9T0B2</accession>
<dbReference type="InterPro" id="IPR044733">
    <property type="entry name" value="AP1_sigma"/>
</dbReference>
<keyword evidence="8" id="KW-0808">Transferase</keyword>
<feature type="domain" description="AP complex mu/sigma subunit" evidence="16">
    <location>
        <begin position="280"/>
        <end position="411"/>
    </location>
</feature>
<evidence type="ECO:0000313" key="18">
    <source>
        <dbReference type="Proteomes" id="UP001202479"/>
    </source>
</evidence>
<dbReference type="InterPro" id="IPR029044">
    <property type="entry name" value="Nucleotide-diphossugar_trans"/>
</dbReference>
<dbReference type="InterPro" id="IPR011012">
    <property type="entry name" value="Longin-like_dom_sf"/>
</dbReference>
<dbReference type="RefSeq" id="XP_049181822.1">
    <property type="nucleotide sequence ID" value="XM_049322404.1"/>
</dbReference>
<dbReference type="InterPro" id="IPR022775">
    <property type="entry name" value="AP_mu_sigma_su"/>
</dbReference>
<keyword evidence="13" id="KW-0968">Cytoplasmic vesicle</keyword>
<evidence type="ECO:0000256" key="6">
    <source>
        <dbReference type="ARBA" id="ARBA00022448"/>
    </source>
</evidence>
<dbReference type="EMBL" id="JAHUZD010000026">
    <property type="protein sequence ID" value="KAI3406077.1"/>
    <property type="molecule type" value="Genomic_DNA"/>
</dbReference>
<evidence type="ECO:0000256" key="15">
    <source>
        <dbReference type="ARBA" id="ARBA00081706"/>
    </source>
</evidence>
<dbReference type="Gene3D" id="3.90.550.10">
    <property type="entry name" value="Spore Coat Polysaccharide Biosynthesis Protein SpsA, Chain A"/>
    <property type="match status" value="1"/>
</dbReference>
<dbReference type="SUPFAM" id="SSF53448">
    <property type="entry name" value="Nucleotide-diphospho-sugar transferases"/>
    <property type="match status" value="1"/>
</dbReference>
<dbReference type="GO" id="GO:0006493">
    <property type="term" value="P:protein O-linked glycosylation"/>
    <property type="evidence" value="ECO:0007669"/>
    <property type="project" value="TreeGrafter"/>
</dbReference>
<organism evidence="17 18">
    <name type="scientific">Candida oxycetoniae</name>
    <dbReference type="NCBI Taxonomy" id="497107"/>
    <lineage>
        <taxon>Eukaryota</taxon>
        <taxon>Fungi</taxon>
        <taxon>Dikarya</taxon>
        <taxon>Ascomycota</taxon>
        <taxon>Saccharomycotina</taxon>
        <taxon>Pichiomycetes</taxon>
        <taxon>Debaryomycetaceae</taxon>
        <taxon>Candida/Lodderomyces clade</taxon>
        <taxon>Candida</taxon>
    </lineage>
</organism>
<dbReference type="Pfam" id="PF01217">
    <property type="entry name" value="Clat_adaptor_s"/>
    <property type="match status" value="1"/>
</dbReference>
<evidence type="ECO:0000256" key="12">
    <source>
        <dbReference type="ARBA" id="ARBA00023136"/>
    </source>
</evidence>
<evidence type="ECO:0000256" key="1">
    <source>
        <dbReference type="ARBA" id="ARBA00004555"/>
    </source>
</evidence>
<comment type="caution">
    <text evidence="17">The sequence shown here is derived from an EMBL/GenBank/DDBJ whole genome shotgun (WGS) entry which is preliminary data.</text>
</comment>
<dbReference type="AlphaFoldDB" id="A0AAI9T0B2"/>
<comment type="similarity">
    <text evidence="5">Belongs to the glycosyltransferase 15 family.</text>
</comment>
<proteinExistence type="inferred from homology"/>
<keyword evidence="18" id="KW-1185">Reference proteome</keyword>
<dbReference type="InterPro" id="IPR002685">
    <property type="entry name" value="Glyco_trans_15"/>
</dbReference>
<keyword evidence="7" id="KW-0328">Glycosyltransferase</keyword>
<keyword evidence="6" id="KW-0813">Transport</keyword>
<evidence type="ECO:0000256" key="10">
    <source>
        <dbReference type="ARBA" id="ARBA00022968"/>
    </source>
</evidence>
<evidence type="ECO:0000256" key="11">
    <source>
        <dbReference type="ARBA" id="ARBA00023034"/>
    </source>
</evidence>
<reference evidence="17" key="1">
    <citation type="journal article" date="2022" name="DNA Res.">
        <title>Genome analysis of five recently described species of the CUG-Ser clade uncovers Candida theae as a new hybrid lineage with pathogenic potential in the Candida parapsilosis species complex.</title>
        <authorList>
            <person name="Mixao V."/>
            <person name="Del Olmo V."/>
            <person name="Hegedusova E."/>
            <person name="Saus E."/>
            <person name="Pryszcz L."/>
            <person name="Cillingova A."/>
            <person name="Nosek J."/>
            <person name="Gabaldon T."/>
        </authorList>
    </citation>
    <scope>NUCLEOTIDE SEQUENCE</scope>
    <source>
        <strain evidence="17">CBS 10844</strain>
    </source>
</reference>
<dbReference type="FunFam" id="3.90.550.10:FF:000051">
    <property type="entry name" value="Alpha-1,2-mannosyltransferase (Ktr4)"/>
    <property type="match status" value="1"/>
</dbReference>
<keyword evidence="10" id="KW-0812">Transmembrane</keyword>
<dbReference type="PANTHER" id="PTHR31121">
    <property type="entry name" value="ALPHA-1,2 MANNOSYLTRANSFERASE KTR1"/>
    <property type="match status" value="1"/>
</dbReference>